<name>A0A0L6D0G4_9RHOB</name>
<feature type="signal peptide" evidence="1">
    <location>
        <begin position="1"/>
        <end position="19"/>
    </location>
</feature>
<dbReference type="EMBL" id="LGVV01000002">
    <property type="protein sequence ID" value="KNX43203.1"/>
    <property type="molecule type" value="Genomic_DNA"/>
</dbReference>
<accession>A0A0L6D0G4</accession>
<proteinExistence type="predicted"/>
<dbReference type="PATRIC" id="fig|74031.6.peg.340"/>
<dbReference type="RefSeq" id="WP_050661280.1">
    <property type="nucleotide sequence ID" value="NZ_CP118494.1"/>
</dbReference>
<feature type="chain" id="PRO_5005563304" description="DUF2059 domain-containing protein" evidence="1">
    <location>
        <begin position="20"/>
        <end position="267"/>
    </location>
</feature>
<dbReference type="OrthoDB" id="7841298at2"/>
<sequence length="267" mass="29285">MRALAVAFACGLFVLPLRAEGLERLMQALRFDDTVEIMQREGQLYGAQVGQDMLAGSERESWARMVARVYQADEMGRILRARFAEEMAGVDPAPLTAFFEGPGAEVLALELATRRAFLEPGTEAVSAAGYQRLVAEDAPLVPQIEAIIADSDLVERNVAGVMNSNLAFYRGVAQGGGLGLGEGDMLADLWAQEDELRTETRDWLRGFMAMAYAPVDRADLEEYIALWRDPGGRALNQALFLAFDAMHEANSYELGRAVAMQMQGEDL</sequence>
<evidence type="ECO:0000256" key="1">
    <source>
        <dbReference type="SAM" id="SignalP"/>
    </source>
</evidence>
<evidence type="ECO:0000313" key="3">
    <source>
        <dbReference type="Proteomes" id="UP000037046"/>
    </source>
</evidence>
<dbReference type="AlphaFoldDB" id="A0A0L6D0G4"/>
<reference evidence="3" key="1">
    <citation type="submission" date="2015-07" db="EMBL/GenBank/DDBJ databases">
        <title>Draft Genome Sequence of Roseovarius tolerans EL-164, a producer of N-Acylated Alanine Methyl Esters (NAMEs).</title>
        <authorList>
            <person name="Voget S."/>
            <person name="Bruns H."/>
            <person name="Wagner-Doebler I."/>
            <person name="Schulz S."/>
            <person name="Daniel R."/>
        </authorList>
    </citation>
    <scope>NUCLEOTIDE SEQUENCE [LARGE SCALE GENOMIC DNA]</scope>
    <source>
        <strain evidence="3">EL-164</strain>
    </source>
</reference>
<gene>
    <name evidence="2" type="ORF">ROTO_03340</name>
</gene>
<evidence type="ECO:0008006" key="4">
    <source>
        <dbReference type="Google" id="ProtNLM"/>
    </source>
</evidence>
<comment type="caution">
    <text evidence="2">The sequence shown here is derived from an EMBL/GenBank/DDBJ whole genome shotgun (WGS) entry which is preliminary data.</text>
</comment>
<evidence type="ECO:0000313" key="2">
    <source>
        <dbReference type="EMBL" id="KNX43203.1"/>
    </source>
</evidence>
<dbReference type="STRING" id="74031.SAMN04488077_1304"/>
<organism evidence="2 3">
    <name type="scientific">Roseovarius tolerans</name>
    <dbReference type="NCBI Taxonomy" id="74031"/>
    <lineage>
        <taxon>Bacteria</taxon>
        <taxon>Pseudomonadati</taxon>
        <taxon>Pseudomonadota</taxon>
        <taxon>Alphaproteobacteria</taxon>
        <taxon>Rhodobacterales</taxon>
        <taxon>Roseobacteraceae</taxon>
        <taxon>Roseovarius</taxon>
    </lineage>
</organism>
<keyword evidence="3" id="KW-1185">Reference proteome</keyword>
<protein>
    <recommendedName>
        <fullName evidence="4">DUF2059 domain-containing protein</fullName>
    </recommendedName>
</protein>
<keyword evidence="1" id="KW-0732">Signal</keyword>
<dbReference type="Proteomes" id="UP000037046">
    <property type="component" value="Unassembled WGS sequence"/>
</dbReference>